<gene>
    <name evidence="1" type="ORF">E8L90_16210</name>
</gene>
<protein>
    <submittedName>
        <fullName evidence="1">Uncharacterized protein</fullName>
    </submittedName>
</protein>
<reference evidence="1 2" key="1">
    <citation type="submission" date="2019-04" db="EMBL/GenBank/DDBJ databases">
        <title>Whole genome sequencing of Brevibacillus sp. TGS2-1.</title>
        <authorList>
            <person name="Choi A."/>
        </authorList>
    </citation>
    <scope>NUCLEOTIDE SEQUENCE [LARGE SCALE GENOMIC DNA]</scope>
    <source>
        <strain evidence="1 2">TGS2-1</strain>
    </source>
</reference>
<organism evidence="1 2">
    <name type="scientific">Brevibacillus antibioticus</name>
    <dbReference type="NCBI Taxonomy" id="2570228"/>
    <lineage>
        <taxon>Bacteria</taxon>
        <taxon>Bacillati</taxon>
        <taxon>Bacillota</taxon>
        <taxon>Bacilli</taxon>
        <taxon>Bacillales</taxon>
        <taxon>Paenibacillaceae</taxon>
        <taxon>Brevibacillus</taxon>
    </lineage>
</organism>
<dbReference type="AlphaFoldDB" id="A0A4U2YAD9"/>
<keyword evidence="2" id="KW-1185">Reference proteome</keyword>
<proteinExistence type="predicted"/>
<accession>A0A4U2YAD9</accession>
<dbReference type="Proteomes" id="UP000307841">
    <property type="component" value="Unassembled WGS sequence"/>
</dbReference>
<dbReference type="EMBL" id="SZNK01000001">
    <property type="protein sequence ID" value="TKI56892.1"/>
    <property type="molecule type" value="Genomic_DNA"/>
</dbReference>
<evidence type="ECO:0000313" key="2">
    <source>
        <dbReference type="Proteomes" id="UP000307841"/>
    </source>
</evidence>
<dbReference type="OrthoDB" id="2679739at2"/>
<evidence type="ECO:0000313" key="1">
    <source>
        <dbReference type="EMBL" id="TKI56892.1"/>
    </source>
</evidence>
<name>A0A4U2YAD9_9BACL</name>
<comment type="caution">
    <text evidence="1">The sequence shown here is derived from an EMBL/GenBank/DDBJ whole genome shotgun (WGS) entry which is preliminary data.</text>
</comment>
<sequence>MINYDWNQRFIRGVFINKRRILKSITIIFTREGVIFDDVCMIATYRTYALDDPERCAIDQVVLSMEFPGYPEETACITYDEYLQVIECGLQDVVDRYEDSEREEILQTLEKARNELGRKNERI</sequence>